<proteinExistence type="predicted"/>
<protein>
    <submittedName>
        <fullName evidence="2">Uncharacterized protein</fullName>
    </submittedName>
</protein>
<sequence>MAATRPSDASDAADASLPHSRDQSSHARMLSRQQASPATTRGDPPRPVLSASDHEEKRLRKPHEWVNAQRTKEAVCHLFSSSAANVALKRGTGGASATVAPWNEASIFGEPGTDLAAESLFGLFRLWPPCQLH</sequence>
<evidence type="ECO:0000256" key="1">
    <source>
        <dbReference type="SAM" id="MobiDB-lite"/>
    </source>
</evidence>
<feature type="compositionally biased region" description="Basic and acidic residues" evidence="1">
    <location>
        <begin position="52"/>
        <end position="67"/>
    </location>
</feature>
<accession>A0A0P1BCN1</accession>
<organism evidence="2 3">
    <name type="scientific">Ceraceosorus bombacis</name>
    <dbReference type="NCBI Taxonomy" id="401625"/>
    <lineage>
        <taxon>Eukaryota</taxon>
        <taxon>Fungi</taxon>
        <taxon>Dikarya</taxon>
        <taxon>Basidiomycota</taxon>
        <taxon>Ustilaginomycotina</taxon>
        <taxon>Exobasidiomycetes</taxon>
        <taxon>Ceraceosorales</taxon>
        <taxon>Ceraceosoraceae</taxon>
        <taxon>Ceraceosorus</taxon>
    </lineage>
</organism>
<evidence type="ECO:0000313" key="3">
    <source>
        <dbReference type="Proteomes" id="UP000054845"/>
    </source>
</evidence>
<evidence type="ECO:0000313" key="2">
    <source>
        <dbReference type="EMBL" id="CEH13582.1"/>
    </source>
</evidence>
<feature type="compositionally biased region" description="Low complexity" evidence="1">
    <location>
        <begin position="7"/>
        <end position="16"/>
    </location>
</feature>
<dbReference type="AlphaFoldDB" id="A0A0P1BCN1"/>
<keyword evidence="3" id="KW-1185">Reference proteome</keyword>
<dbReference type="EMBL" id="CCYA01000221">
    <property type="protein sequence ID" value="CEH13582.1"/>
    <property type="molecule type" value="Genomic_DNA"/>
</dbReference>
<dbReference type="Proteomes" id="UP000054845">
    <property type="component" value="Unassembled WGS sequence"/>
</dbReference>
<name>A0A0P1BCN1_9BASI</name>
<reference evidence="2 3" key="1">
    <citation type="submission" date="2014-09" db="EMBL/GenBank/DDBJ databases">
        <authorList>
            <person name="Magalhaes I.L.F."/>
            <person name="Oliveira U."/>
            <person name="Santos F.R."/>
            <person name="Vidigal T.H.D.A."/>
            <person name="Brescovit A.D."/>
            <person name="Santos A.J."/>
        </authorList>
    </citation>
    <scope>NUCLEOTIDE SEQUENCE [LARGE SCALE GENOMIC DNA]</scope>
</reference>
<feature type="region of interest" description="Disordered" evidence="1">
    <location>
        <begin position="1"/>
        <end position="67"/>
    </location>
</feature>